<feature type="region of interest" description="Disordered" evidence="1">
    <location>
        <begin position="1"/>
        <end position="36"/>
    </location>
</feature>
<dbReference type="AlphaFoldDB" id="A0AAE1D6S6"/>
<accession>A0AAE1D6S6</accession>
<proteinExistence type="predicted"/>
<keyword evidence="3" id="KW-1185">Reference proteome</keyword>
<evidence type="ECO:0000313" key="2">
    <source>
        <dbReference type="EMBL" id="KAK3758850.1"/>
    </source>
</evidence>
<evidence type="ECO:0000256" key="1">
    <source>
        <dbReference type="SAM" id="MobiDB-lite"/>
    </source>
</evidence>
<organism evidence="2 3">
    <name type="scientific">Elysia crispata</name>
    <name type="common">lettuce slug</name>
    <dbReference type="NCBI Taxonomy" id="231223"/>
    <lineage>
        <taxon>Eukaryota</taxon>
        <taxon>Metazoa</taxon>
        <taxon>Spiralia</taxon>
        <taxon>Lophotrochozoa</taxon>
        <taxon>Mollusca</taxon>
        <taxon>Gastropoda</taxon>
        <taxon>Heterobranchia</taxon>
        <taxon>Euthyneura</taxon>
        <taxon>Panpulmonata</taxon>
        <taxon>Sacoglossa</taxon>
        <taxon>Placobranchoidea</taxon>
        <taxon>Plakobranchidae</taxon>
        <taxon>Elysia</taxon>
    </lineage>
</organism>
<gene>
    <name evidence="2" type="ORF">RRG08_022194</name>
</gene>
<evidence type="ECO:0000313" key="3">
    <source>
        <dbReference type="Proteomes" id="UP001283361"/>
    </source>
</evidence>
<dbReference type="EMBL" id="JAWDGP010005197">
    <property type="protein sequence ID" value="KAK3758850.1"/>
    <property type="molecule type" value="Genomic_DNA"/>
</dbReference>
<dbReference type="Proteomes" id="UP001283361">
    <property type="component" value="Unassembled WGS sequence"/>
</dbReference>
<reference evidence="2" key="1">
    <citation type="journal article" date="2023" name="G3 (Bethesda)">
        <title>A reference genome for the long-term kleptoplast-retaining sea slug Elysia crispata morphotype clarki.</title>
        <authorList>
            <person name="Eastman K.E."/>
            <person name="Pendleton A.L."/>
            <person name="Shaikh M.A."/>
            <person name="Suttiyut T."/>
            <person name="Ogas R."/>
            <person name="Tomko P."/>
            <person name="Gavelis G."/>
            <person name="Widhalm J.R."/>
            <person name="Wisecaver J.H."/>
        </authorList>
    </citation>
    <scope>NUCLEOTIDE SEQUENCE</scope>
    <source>
        <strain evidence="2">ECLA1</strain>
    </source>
</reference>
<sequence>MSETAGKQEDEEEEEQMRSGQRRVLPSSRNSQVQIAGSKYPSFSSSLSHPLTLPHVHFFHGQARGGDLGVFIRILSMLKQWSQCMVLPDGVTVWTTGPAVNPSIKPSLKSVSHAQFEMIVWYTCKPAGWLLGRQ</sequence>
<name>A0AAE1D6S6_9GAST</name>
<protein>
    <submittedName>
        <fullName evidence="2">Uncharacterized protein</fullName>
    </submittedName>
</protein>
<comment type="caution">
    <text evidence="2">The sequence shown here is derived from an EMBL/GenBank/DDBJ whole genome shotgun (WGS) entry which is preliminary data.</text>
</comment>